<keyword evidence="13" id="KW-0406">Ion transport</keyword>
<evidence type="ECO:0000256" key="11">
    <source>
        <dbReference type="ARBA" id="ARBA00022927"/>
    </source>
</evidence>
<evidence type="ECO:0000256" key="5">
    <source>
        <dbReference type="ARBA" id="ARBA00022448"/>
    </source>
</evidence>
<evidence type="ECO:0000256" key="14">
    <source>
        <dbReference type="ARBA" id="ARBA00023225"/>
    </source>
</evidence>
<dbReference type="GO" id="GO:0005524">
    <property type="term" value="F:ATP binding"/>
    <property type="evidence" value="ECO:0007669"/>
    <property type="project" value="UniProtKB-KW"/>
</dbReference>
<dbReference type="Proteomes" id="UP000538147">
    <property type="component" value="Unassembled WGS sequence"/>
</dbReference>
<keyword evidence="9" id="KW-1005">Bacterial flagellum biogenesis</keyword>
<dbReference type="FunFam" id="3.40.50.12240:FF:000002">
    <property type="entry name" value="Flagellum-specific ATP synthase FliI"/>
    <property type="match status" value="1"/>
</dbReference>
<dbReference type="Pfam" id="PF00006">
    <property type="entry name" value="ATP-synt_ab"/>
    <property type="match status" value="1"/>
</dbReference>
<keyword evidence="11" id="KW-0653">Protein transport</keyword>
<dbReference type="GO" id="GO:0016887">
    <property type="term" value="F:ATP hydrolysis activity"/>
    <property type="evidence" value="ECO:0007669"/>
    <property type="project" value="InterPro"/>
</dbReference>
<accession>A0A841LB10</accession>
<dbReference type="GO" id="GO:0046933">
    <property type="term" value="F:proton-transporting ATP synthase activity, rotational mechanism"/>
    <property type="evidence" value="ECO:0007669"/>
    <property type="project" value="TreeGrafter"/>
</dbReference>
<dbReference type="InterPro" id="IPR000194">
    <property type="entry name" value="ATPase_F1/V1/A1_a/bsu_nucl-bd"/>
</dbReference>
<dbReference type="InterPro" id="IPR005714">
    <property type="entry name" value="ATPase_T3SS_FliI/YscN"/>
</dbReference>
<dbReference type="SMART" id="SM00382">
    <property type="entry name" value="AAA"/>
    <property type="match status" value="1"/>
</dbReference>
<feature type="domain" description="AAA+ ATPase" evidence="16">
    <location>
        <begin position="157"/>
        <end position="339"/>
    </location>
</feature>
<evidence type="ECO:0000256" key="3">
    <source>
        <dbReference type="ARBA" id="ARBA00012473"/>
    </source>
</evidence>
<evidence type="ECO:0000256" key="10">
    <source>
        <dbReference type="ARBA" id="ARBA00022840"/>
    </source>
</evidence>
<dbReference type="EMBL" id="JACIIV010000003">
    <property type="protein sequence ID" value="MBB6226342.1"/>
    <property type="molecule type" value="Genomic_DNA"/>
</dbReference>
<evidence type="ECO:0000256" key="7">
    <source>
        <dbReference type="ARBA" id="ARBA00022741"/>
    </source>
</evidence>
<keyword evidence="15" id="KW-0066">ATP synthesis</keyword>
<dbReference type="AlphaFoldDB" id="A0A841LB10"/>
<dbReference type="Gene3D" id="3.40.50.12240">
    <property type="match status" value="1"/>
</dbReference>
<evidence type="ECO:0000256" key="13">
    <source>
        <dbReference type="ARBA" id="ARBA00023065"/>
    </source>
</evidence>
<comment type="subcellular location">
    <subcellularLocation>
        <location evidence="1">Cytoplasm</location>
    </subcellularLocation>
</comment>
<evidence type="ECO:0000313" key="17">
    <source>
        <dbReference type="EMBL" id="MBB6226342.1"/>
    </source>
</evidence>
<keyword evidence="14" id="KW-1006">Bacterial flagellum protein export</keyword>
<evidence type="ECO:0000256" key="2">
    <source>
        <dbReference type="ARBA" id="ARBA00008936"/>
    </source>
</evidence>
<keyword evidence="6" id="KW-0963">Cytoplasm</keyword>
<evidence type="ECO:0000256" key="12">
    <source>
        <dbReference type="ARBA" id="ARBA00022967"/>
    </source>
</evidence>
<dbReference type="EC" id="7.1.2.2" evidence="3"/>
<evidence type="ECO:0000256" key="9">
    <source>
        <dbReference type="ARBA" id="ARBA00022795"/>
    </source>
</evidence>
<dbReference type="Pfam" id="PF18269">
    <property type="entry name" value="T3SS_ATPase_C"/>
    <property type="match status" value="1"/>
</dbReference>
<protein>
    <recommendedName>
        <fullName evidence="4">Flagellum-specific ATP synthase</fullName>
        <ecNumber evidence="3">7.1.2.2</ecNumber>
    </recommendedName>
</protein>
<evidence type="ECO:0000259" key="16">
    <source>
        <dbReference type="SMART" id="SM00382"/>
    </source>
</evidence>
<dbReference type="SUPFAM" id="SSF52540">
    <property type="entry name" value="P-loop containing nucleoside triphosphate hydrolases"/>
    <property type="match status" value="1"/>
</dbReference>
<sequence>MTATAALQALIAAARPPLLPVRRAGRVMAFDGTTLEAVGLEAVVGGQAQVGEARQDAEIIGFRDGRALLMGLSPLAAIPPGAPVWGSGRAADVAVGEALLGRVIDGLGRPLDGLGPVLTDAVRPLAGQALAPAARARVQLPLATGVRALDGLLTLGRGQRVGIMAGTGVGKSVLLGQIARWAHADVVVVALIGERGREITDFIETELAGPARARTVTLAVPAGDAPLLRVRGAERALAIAEHFRDQGAHVLLILDSLSRVVHGAREVALTRGENAGGRGYPPSAMALIASLAERAGGARAGGAITAIMTVLQEGDDSGDPVVDAARGVMDGHIVLSRKLAGRGSFPAIDLSASASRVMHDVTDAGHVAAAARFRRLNALIEDNRDLVLMGAYAPGADPELDAALLLAPGLEAYRCQPRDQAAGWDESLAALCTLVAA</sequence>
<dbReference type="InterPro" id="IPR003593">
    <property type="entry name" value="AAA+_ATPase"/>
</dbReference>
<comment type="caution">
    <text evidence="17">The sequence shown here is derived from an EMBL/GenBank/DDBJ whole genome shotgun (WGS) entry which is preliminary data.</text>
</comment>
<dbReference type="RefSeq" id="WP_184194865.1">
    <property type="nucleotide sequence ID" value="NZ_JACIIV010000003.1"/>
</dbReference>
<keyword evidence="10" id="KW-0067">ATP-binding</keyword>
<gene>
    <name evidence="17" type="ORF">FHS79_000496</name>
</gene>
<keyword evidence="5" id="KW-0813">Transport</keyword>
<evidence type="ECO:0000256" key="8">
    <source>
        <dbReference type="ARBA" id="ARBA00022781"/>
    </source>
</evidence>
<keyword evidence="7" id="KW-0547">Nucleotide-binding</keyword>
<keyword evidence="12" id="KW-1278">Translocase</keyword>
<reference evidence="17 18" key="1">
    <citation type="submission" date="2020-08" db="EMBL/GenBank/DDBJ databases">
        <title>Genomic Encyclopedia of Type Strains, Phase IV (KMG-IV): sequencing the most valuable type-strain genomes for metagenomic binning, comparative biology and taxonomic classification.</title>
        <authorList>
            <person name="Goeker M."/>
        </authorList>
    </citation>
    <scope>NUCLEOTIDE SEQUENCE [LARGE SCALE GENOMIC DNA]</scope>
    <source>
        <strain evidence="17 18">DSM 102189</strain>
    </source>
</reference>
<dbReference type="PANTHER" id="PTHR15184:SF81">
    <property type="entry name" value="FLAGELLUM-SPECIFIC ATP SYNTHASE"/>
    <property type="match status" value="1"/>
</dbReference>
<comment type="similarity">
    <text evidence="2">Belongs to the ATPase alpha/beta chains family.</text>
</comment>
<evidence type="ECO:0000313" key="18">
    <source>
        <dbReference type="Proteomes" id="UP000538147"/>
    </source>
</evidence>
<evidence type="ECO:0000256" key="6">
    <source>
        <dbReference type="ARBA" id="ARBA00022490"/>
    </source>
</evidence>
<keyword evidence="8" id="KW-0375">Hydrogen ion transport</keyword>
<dbReference type="InterPro" id="IPR050053">
    <property type="entry name" value="ATPase_alpha/beta_chains"/>
</dbReference>
<dbReference type="GO" id="GO:0044781">
    <property type="term" value="P:bacterial-type flagellum organization"/>
    <property type="evidence" value="ECO:0007669"/>
    <property type="project" value="UniProtKB-KW"/>
</dbReference>
<proteinExistence type="inferred from homology"/>
<evidence type="ECO:0000256" key="4">
    <source>
        <dbReference type="ARBA" id="ARBA00020580"/>
    </source>
</evidence>
<organism evidence="17 18">
    <name type="scientific">Polymorphobacter multimanifer</name>
    <dbReference type="NCBI Taxonomy" id="1070431"/>
    <lineage>
        <taxon>Bacteria</taxon>
        <taxon>Pseudomonadati</taxon>
        <taxon>Pseudomonadota</taxon>
        <taxon>Alphaproteobacteria</taxon>
        <taxon>Sphingomonadales</taxon>
        <taxon>Sphingosinicellaceae</taxon>
        <taxon>Polymorphobacter</taxon>
    </lineage>
</organism>
<dbReference type="GO" id="GO:0030257">
    <property type="term" value="C:type III protein secretion system complex"/>
    <property type="evidence" value="ECO:0007669"/>
    <property type="project" value="InterPro"/>
</dbReference>
<dbReference type="InterPro" id="IPR027417">
    <property type="entry name" value="P-loop_NTPase"/>
</dbReference>
<dbReference type="InterPro" id="IPR040627">
    <property type="entry name" value="T3SS_ATPase_C"/>
</dbReference>
<keyword evidence="18" id="KW-1185">Reference proteome</keyword>
<name>A0A841LB10_9SPHN</name>
<dbReference type="GO" id="GO:0030254">
    <property type="term" value="P:protein secretion by the type III secretion system"/>
    <property type="evidence" value="ECO:0007669"/>
    <property type="project" value="InterPro"/>
</dbReference>
<dbReference type="NCBIfam" id="TIGR01026">
    <property type="entry name" value="fliI_yscN"/>
    <property type="match status" value="1"/>
</dbReference>
<evidence type="ECO:0000256" key="15">
    <source>
        <dbReference type="ARBA" id="ARBA00023310"/>
    </source>
</evidence>
<dbReference type="PANTHER" id="PTHR15184">
    <property type="entry name" value="ATP SYNTHASE"/>
    <property type="match status" value="1"/>
</dbReference>
<dbReference type="GO" id="GO:0005737">
    <property type="term" value="C:cytoplasm"/>
    <property type="evidence" value="ECO:0007669"/>
    <property type="project" value="UniProtKB-SubCell"/>
</dbReference>
<evidence type="ECO:0000256" key="1">
    <source>
        <dbReference type="ARBA" id="ARBA00004496"/>
    </source>
</evidence>